<dbReference type="InterPro" id="IPR051328">
    <property type="entry name" value="T7SS_ABC-Transporter"/>
</dbReference>
<dbReference type="Gene3D" id="3.40.1710.10">
    <property type="entry name" value="abc type-2 transporter like domain"/>
    <property type="match status" value="1"/>
</dbReference>
<feature type="transmembrane region" description="Helical" evidence="6">
    <location>
        <begin position="713"/>
        <end position="732"/>
    </location>
</feature>
<dbReference type="InterPro" id="IPR013525">
    <property type="entry name" value="ABC2_TM"/>
</dbReference>
<feature type="domain" description="ABC-2 type transporter transmembrane" evidence="7">
    <location>
        <begin position="668"/>
        <end position="887"/>
    </location>
</feature>
<feature type="transmembrane region" description="Helical" evidence="6">
    <location>
        <begin position="20"/>
        <end position="44"/>
    </location>
</feature>
<dbReference type="RefSeq" id="WP_125755907.1">
    <property type="nucleotide sequence ID" value="NZ_JBHTOK010000002.1"/>
</dbReference>
<evidence type="ECO:0000313" key="8">
    <source>
        <dbReference type="EMBL" id="MFD1439791.1"/>
    </source>
</evidence>
<dbReference type="EMBL" id="JBHTOK010000002">
    <property type="protein sequence ID" value="MFD1439791.1"/>
    <property type="molecule type" value="Genomic_DNA"/>
</dbReference>
<gene>
    <name evidence="8" type="ORF">ACFQ5K_00090</name>
</gene>
<feature type="transmembrane region" description="Helical" evidence="6">
    <location>
        <begin position="814"/>
        <end position="834"/>
    </location>
</feature>
<keyword evidence="3 6" id="KW-1133">Transmembrane helix</keyword>
<keyword evidence="4 6" id="KW-0472">Membrane</keyword>
<keyword evidence="5" id="KW-0175">Coiled coil</keyword>
<organism evidence="8 9">
    <name type="scientific">Lacticaseibacillus hegangensis</name>
    <dbReference type="NCBI Taxonomy" id="2486010"/>
    <lineage>
        <taxon>Bacteria</taxon>
        <taxon>Bacillati</taxon>
        <taxon>Bacillota</taxon>
        <taxon>Bacilli</taxon>
        <taxon>Lactobacillales</taxon>
        <taxon>Lactobacillaceae</taxon>
        <taxon>Lacticaseibacillus</taxon>
    </lineage>
</organism>
<evidence type="ECO:0000256" key="1">
    <source>
        <dbReference type="ARBA" id="ARBA00004141"/>
    </source>
</evidence>
<sequence length="910" mass="98645">MKNIGRLFVLDWKRIFKSPFAFLLIAALVVIPSLYCWFNVWALWDPYSNTQDLKVAVYSADRATTFQHKKIAIGRELIDQLHHNKKLGWRFVDSKQAVVSGVRSGKYYAGIVVPKRFSKDLLTIVDGKLQKPKLHYYVNEKINAVAPKLTGSAASTLQTTISKQFVDTVAKTLVTVFNQAGIKLDDNLPMIRRFASLVTTTDAQLPTIEKYLNEVAALQAKVPEIEAKLHTANQMATYLPEVNQMAQKLVSAQQFLPMIDSAGQLAGQVQTKLPEVRQAGTQLNTVATNFDQLSTAVTNGITVTRQSLTIIDEVDGTLPALTAFGRSAQGAVATTKNEVLPKIQQALTIVQSAVDSGLSLIQTANTSLSLSLTQLQQQLASLDTSPNTAAVKAAMADHLTALAAQQGKAASAATQTAQALSQVQTSFQHLHNSTATPFAEAIRQLDQLAATAQAVQAEATAMAAKVPTMSTAQLQAGLAQLNTRAQAFAQAAANLQQLHLGTSVHQVLSQFATLLGASQTTLSTINNQIMPALPSLLATTKSLLTQANRFLTQTQAQLPALRQELNDANTLLNGHMALIQSGVTTVAALYQSDFPALRTKLQTASRFIATDLPGIETQLTQTLALANAKMPALKQGLTTAAAFKQNDWPTLKDAIQRGSSAIKQSEKTIDLSALIKLLRRDATKEASFLADPVTIAQTSIYPIPTYGSQSAPFYLALCIWVGALLLGAILITEYNLPKALTSVTIRQQYAARWLTFAGLAMLQGLIAGLGNIYLIGTYVVNKPLYLLGAMFLSIVFVSIMYALISLFGNIGKGIGIIILVLSISGAGGNFPVVLSGKFFQMINPWLPFTYAVNLLRETVGGIYWPNFWTDVWKLLAFGVVFFCLGLLLKGPIRPWINKMHHITRNSQIIE</sequence>
<evidence type="ECO:0000256" key="5">
    <source>
        <dbReference type="SAM" id="Coils"/>
    </source>
</evidence>
<evidence type="ECO:0000256" key="6">
    <source>
        <dbReference type="SAM" id="Phobius"/>
    </source>
</evidence>
<dbReference type="InterPro" id="IPR017501">
    <property type="entry name" value="Phage_infect_YhgE_C"/>
</dbReference>
<comment type="subcellular location">
    <subcellularLocation>
        <location evidence="1">Membrane</location>
        <topology evidence="1">Multi-pass membrane protein</topology>
    </subcellularLocation>
</comment>
<feature type="transmembrane region" description="Helical" evidence="6">
    <location>
        <begin position="753"/>
        <end position="778"/>
    </location>
</feature>
<dbReference type="PANTHER" id="PTHR43077:SF10">
    <property type="entry name" value="TRANSPORT PERMEASE PROTEIN"/>
    <property type="match status" value="1"/>
</dbReference>
<protein>
    <submittedName>
        <fullName evidence="8">YhgE/Pip domain-containing protein</fullName>
    </submittedName>
</protein>
<reference evidence="9" key="1">
    <citation type="journal article" date="2019" name="Int. J. Syst. Evol. Microbiol.">
        <title>The Global Catalogue of Microorganisms (GCM) 10K type strain sequencing project: providing services to taxonomists for standard genome sequencing and annotation.</title>
        <authorList>
            <consortium name="The Broad Institute Genomics Platform"/>
            <consortium name="The Broad Institute Genome Sequencing Center for Infectious Disease"/>
            <person name="Wu L."/>
            <person name="Ma J."/>
        </authorList>
    </citation>
    <scope>NUCLEOTIDE SEQUENCE [LARGE SCALE GENOMIC DNA]</scope>
    <source>
        <strain evidence="9">CCM 8912</strain>
    </source>
</reference>
<feature type="transmembrane region" description="Helical" evidence="6">
    <location>
        <begin position="871"/>
        <end position="888"/>
    </location>
</feature>
<evidence type="ECO:0000256" key="2">
    <source>
        <dbReference type="ARBA" id="ARBA00022692"/>
    </source>
</evidence>
<dbReference type="Proteomes" id="UP001597212">
    <property type="component" value="Unassembled WGS sequence"/>
</dbReference>
<evidence type="ECO:0000256" key="3">
    <source>
        <dbReference type="ARBA" id="ARBA00022989"/>
    </source>
</evidence>
<comment type="caution">
    <text evidence="8">The sequence shown here is derived from an EMBL/GenBank/DDBJ whole genome shotgun (WGS) entry which is preliminary data.</text>
</comment>
<dbReference type="NCBIfam" id="TIGR03061">
    <property type="entry name" value="pip_yhgE_Nterm"/>
    <property type="match status" value="1"/>
</dbReference>
<feature type="transmembrane region" description="Helical" evidence="6">
    <location>
        <begin position="784"/>
        <end position="807"/>
    </location>
</feature>
<name>A0ABW4CT76_9LACO</name>
<keyword evidence="2 6" id="KW-0812">Transmembrane</keyword>
<accession>A0ABW4CT76</accession>
<evidence type="ECO:0000256" key="4">
    <source>
        <dbReference type="ARBA" id="ARBA00023136"/>
    </source>
</evidence>
<dbReference type="NCBIfam" id="TIGR03062">
    <property type="entry name" value="pip_yhgE_Cterm"/>
    <property type="match status" value="1"/>
</dbReference>
<feature type="coiled-coil region" evidence="5">
    <location>
        <begin position="438"/>
        <end position="498"/>
    </location>
</feature>
<dbReference type="Pfam" id="PF12698">
    <property type="entry name" value="ABC2_membrane_3"/>
    <property type="match status" value="1"/>
</dbReference>
<dbReference type="InterPro" id="IPR017500">
    <property type="entry name" value="Phage_infect_YhgE_N"/>
</dbReference>
<dbReference type="PANTHER" id="PTHR43077">
    <property type="entry name" value="TRANSPORT PERMEASE YVFS-RELATED"/>
    <property type="match status" value="1"/>
</dbReference>
<evidence type="ECO:0000259" key="7">
    <source>
        <dbReference type="Pfam" id="PF12698"/>
    </source>
</evidence>
<evidence type="ECO:0000313" key="9">
    <source>
        <dbReference type="Proteomes" id="UP001597212"/>
    </source>
</evidence>
<proteinExistence type="predicted"/>
<keyword evidence="9" id="KW-1185">Reference proteome</keyword>